<feature type="non-terminal residue" evidence="2">
    <location>
        <position position="1"/>
    </location>
</feature>
<comment type="caution">
    <text evidence="2">The sequence shown here is derived from an EMBL/GenBank/DDBJ whole genome shotgun (WGS) entry which is preliminary data.</text>
</comment>
<gene>
    <name evidence="2" type="ORF">PENVUL_c230G03940</name>
</gene>
<reference evidence="3" key="1">
    <citation type="journal article" date="2017" name="Nat. Microbiol.">
        <title>Global analysis of biosynthetic gene clusters reveals vast potential of secondary metabolite production in Penicillium species.</title>
        <authorList>
            <person name="Nielsen J.C."/>
            <person name="Grijseels S."/>
            <person name="Prigent S."/>
            <person name="Ji B."/>
            <person name="Dainat J."/>
            <person name="Nielsen K.F."/>
            <person name="Frisvad J.C."/>
            <person name="Workman M."/>
            <person name="Nielsen J."/>
        </authorList>
    </citation>
    <scope>NUCLEOTIDE SEQUENCE [LARGE SCALE GENOMIC DNA]</scope>
    <source>
        <strain evidence="3">IBT 29486</strain>
    </source>
</reference>
<proteinExistence type="predicted"/>
<accession>A0A1V6QT49</accession>
<name>A0A1V6QT49_9EURO</name>
<feature type="region of interest" description="Disordered" evidence="1">
    <location>
        <begin position="1"/>
        <end position="70"/>
    </location>
</feature>
<feature type="compositionally biased region" description="Basic and acidic residues" evidence="1">
    <location>
        <begin position="1"/>
        <end position="22"/>
    </location>
</feature>
<keyword evidence="3" id="KW-1185">Reference proteome</keyword>
<dbReference type="Proteomes" id="UP000191518">
    <property type="component" value="Unassembled WGS sequence"/>
</dbReference>
<dbReference type="AlphaFoldDB" id="A0A1V6QT49"/>
<protein>
    <submittedName>
        <fullName evidence="2">Uncharacterized protein</fullName>
    </submittedName>
</protein>
<sequence>YLYHSNRDRDYNHDHNYNRESPEQQYLSPEQQHLSPEQQYLSPEDAPIDAPGVHYEPIPGLIPIVIDPGG</sequence>
<organism evidence="2 3">
    <name type="scientific">Penicillium vulpinum</name>
    <dbReference type="NCBI Taxonomy" id="29845"/>
    <lineage>
        <taxon>Eukaryota</taxon>
        <taxon>Fungi</taxon>
        <taxon>Dikarya</taxon>
        <taxon>Ascomycota</taxon>
        <taxon>Pezizomycotina</taxon>
        <taxon>Eurotiomycetes</taxon>
        <taxon>Eurotiomycetidae</taxon>
        <taxon>Eurotiales</taxon>
        <taxon>Aspergillaceae</taxon>
        <taxon>Penicillium</taxon>
    </lineage>
</organism>
<dbReference type="EMBL" id="MDYP01000229">
    <property type="protein sequence ID" value="OQD92384.1"/>
    <property type="molecule type" value="Genomic_DNA"/>
</dbReference>
<evidence type="ECO:0000313" key="3">
    <source>
        <dbReference type="Proteomes" id="UP000191518"/>
    </source>
</evidence>
<feature type="compositionally biased region" description="Polar residues" evidence="1">
    <location>
        <begin position="23"/>
        <end position="41"/>
    </location>
</feature>
<evidence type="ECO:0000313" key="2">
    <source>
        <dbReference type="EMBL" id="OQD92384.1"/>
    </source>
</evidence>
<evidence type="ECO:0000256" key="1">
    <source>
        <dbReference type="SAM" id="MobiDB-lite"/>
    </source>
</evidence>